<dbReference type="GO" id="GO:0006895">
    <property type="term" value="P:Golgi to endosome transport"/>
    <property type="evidence" value="ECO:0007669"/>
    <property type="project" value="InterPro"/>
</dbReference>
<evidence type="ECO:0000259" key="5">
    <source>
        <dbReference type="Pfam" id="PF04118"/>
    </source>
</evidence>
<evidence type="ECO:0000256" key="2">
    <source>
        <dbReference type="ARBA" id="ARBA00022927"/>
    </source>
</evidence>
<protein>
    <recommendedName>
        <fullName evidence="5">DOP1 N-terminal domain-containing protein</fullName>
    </recommendedName>
</protein>
<gene>
    <name evidence="6" type="ORF">PMAYCL1PPCAC_14926</name>
</gene>
<dbReference type="Proteomes" id="UP001328107">
    <property type="component" value="Unassembled WGS sequence"/>
</dbReference>
<feature type="region of interest" description="Disordered" evidence="4">
    <location>
        <begin position="156"/>
        <end position="201"/>
    </location>
</feature>
<accession>A0AAN5HY20</accession>
<evidence type="ECO:0000256" key="3">
    <source>
        <dbReference type="ARBA" id="ARBA00046326"/>
    </source>
</evidence>
<dbReference type="GO" id="GO:0005829">
    <property type="term" value="C:cytosol"/>
    <property type="evidence" value="ECO:0007669"/>
    <property type="project" value="GOC"/>
</dbReference>
<evidence type="ECO:0000313" key="7">
    <source>
        <dbReference type="Proteomes" id="UP001328107"/>
    </source>
</evidence>
<keyword evidence="7" id="KW-1185">Reference proteome</keyword>
<dbReference type="GO" id="GO:0005768">
    <property type="term" value="C:endosome"/>
    <property type="evidence" value="ECO:0007669"/>
    <property type="project" value="TreeGrafter"/>
</dbReference>
<evidence type="ECO:0000313" key="6">
    <source>
        <dbReference type="EMBL" id="GMR44731.1"/>
    </source>
</evidence>
<evidence type="ECO:0000256" key="4">
    <source>
        <dbReference type="SAM" id="MobiDB-lite"/>
    </source>
</evidence>
<comment type="similarity">
    <text evidence="3">Belongs to the DOP1 family.</text>
</comment>
<dbReference type="Pfam" id="PF04118">
    <property type="entry name" value="Dopey_N"/>
    <property type="match status" value="1"/>
</dbReference>
<proteinExistence type="inferred from homology"/>
<name>A0AAN5HY20_9BILA</name>
<dbReference type="PANTHER" id="PTHR14042:SF24">
    <property type="entry name" value="PROTEIN DOPEY-1 HOMOLOG"/>
    <property type="match status" value="1"/>
</dbReference>
<dbReference type="InterPro" id="IPR040314">
    <property type="entry name" value="DOP1"/>
</dbReference>
<feature type="compositionally biased region" description="Basic and acidic residues" evidence="4">
    <location>
        <begin position="190"/>
        <end position="201"/>
    </location>
</feature>
<dbReference type="AlphaFoldDB" id="A0AAN5HY20"/>
<keyword evidence="2" id="KW-0653">Protein transport</keyword>
<evidence type="ECO:0000256" key="1">
    <source>
        <dbReference type="ARBA" id="ARBA00022448"/>
    </source>
</evidence>
<keyword evidence="1" id="KW-0813">Transport</keyword>
<sequence length="201" mass="22304">DLLCAAFPLDSTTVTRADIVELLRRTLFVILRRDMSLNRRLYTWLLNPSGVATMVNSVPVGDDRLDTSFFTHTVLSMTVDALRGFLEGDTVEVRISMSSTFYTPTAAAKDSDAQQFVEVRTCRLLTCMQDRPEVGPPVLMRVLPLLLKKCARLMPDGEKKENEDTESAPPGRLSDAAASLCNLQQQLPAGEREQGGRRGEE</sequence>
<comment type="caution">
    <text evidence="6">The sequence shown here is derived from an EMBL/GenBank/DDBJ whole genome shotgun (WGS) entry which is preliminary data.</text>
</comment>
<dbReference type="InterPro" id="IPR007249">
    <property type="entry name" value="DOP1_N"/>
</dbReference>
<feature type="domain" description="DOP1 N-terminal" evidence="5">
    <location>
        <begin position="1"/>
        <end position="49"/>
    </location>
</feature>
<organism evidence="6 7">
    <name type="scientific">Pristionchus mayeri</name>
    <dbReference type="NCBI Taxonomy" id="1317129"/>
    <lineage>
        <taxon>Eukaryota</taxon>
        <taxon>Metazoa</taxon>
        <taxon>Ecdysozoa</taxon>
        <taxon>Nematoda</taxon>
        <taxon>Chromadorea</taxon>
        <taxon>Rhabditida</taxon>
        <taxon>Rhabditina</taxon>
        <taxon>Diplogasteromorpha</taxon>
        <taxon>Diplogasteroidea</taxon>
        <taxon>Neodiplogasteridae</taxon>
        <taxon>Pristionchus</taxon>
    </lineage>
</organism>
<dbReference type="EMBL" id="BTRK01000004">
    <property type="protein sequence ID" value="GMR44731.1"/>
    <property type="molecule type" value="Genomic_DNA"/>
</dbReference>
<feature type="non-terminal residue" evidence="6">
    <location>
        <position position="201"/>
    </location>
</feature>
<reference evidence="7" key="1">
    <citation type="submission" date="2022-10" db="EMBL/GenBank/DDBJ databases">
        <title>Genome assembly of Pristionchus species.</title>
        <authorList>
            <person name="Yoshida K."/>
            <person name="Sommer R.J."/>
        </authorList>
    </citation>
    <scope>NUCLEOTIDE SEQUENCE [LARGE SCALE GENOMIC DNA]</scope>
    <source>
        <strain evidence="7">RS5460</strain>
    </source>
</reference>
<dbReference type="GO" id="GO:0015031">
    <property type="term" value="P:protein transport"/>
    <property type="evidence" value="ECO:0007669"/>
    <property type="project" value="UniProtKB-KW"/>
</dbReference>
<dbReference type="GO" id="GO:0005802">
    <property type="term" value="C:trans-Golgi network"/>
    <property type="evidence" value="ECO:0007669"/>
    <property type="project" value="TreeGrafter"/>
</dbReference>
<feature type="non-terminal residue" evidence="6">
    <location>
        <position position="1"/>
    </location>
</feature>
<dbReference type="PANTHER" id="PTHR14042">
    <property type="entry name" value="DOPEY-RELATED"/>
    <property type="match status" value="1"/>
</dbReference>